<name>A0ACD3RPY8_LARCR</name>
<sequence>MDCCSPLDYFPPSSFQPLTPLTTPPPILTLHTRSPLVSVWHWYPPAITGTDKHKQKKVFRGAPKIFLPVVKRRAPRLTSPHPHSSSSPHVRPPGGAALTSQYYNNNSDKKRQPCTLLLNAVH</sequence>
<keyword evidence="2" id="KW-1185">Reference proteome</keyword>
<dbReference type="EMBL" id="CM011676">
    <property type="protein sequence ID" value="TMS21712.1"/>
    <property type="molecule type" value="Genomic_DNA"/>
</dbReference>
<evidence type="ECO:0000313" key="2">
    <source>
        <dbReference type="Proteomes" id="UP000793456"/>
    </source>
</evidence>
<proteinExistence type="predicted"/>
<organism evidence="1 2">
    <name type="scientific">Larimichthys crocea</name>
    <name type="common">Large yellow croaker</name>
    <name type="synonym">Pseudosciaena crocea</name>
    <dbReference type="NCBI Taxonomy" id="215358"/>
    <lineage>
        <taxon>Eukaryota</taxon>
        <taxon>Metazoa</taxon>
        <taxon>Chordata</taxon>
        <taxon>Craniata</taxon>
        <taxon>Vertebrata</taxon>
        <taxon>Euteleostomi</taxon>
        <taxon>Actinopterygii</taxon>
        <taxon>Neopterygii</taxon>
        <taxon>Teleostei</taxon>
        <taxon>Neoteleostei</taxon>
        <taxon>Acanthomorphata</taxon>
        <taxon>Eupercaria</taxon>
        <taxon>Sciaenidae</taxon>
        <taxon>Larimichthys</taxon>
    </lineage>
</organism>
<comment type="caution">
    <text evidence="1">The sequence shown here is derived from an EMBL/GenBank/DDBJ whole genome shotgun (WGS) entry which is preliminary data.</text>
</comment>
<dbReference type="Proteomes" id="UP000793456">
    <property type="component" value="Chromosome III"/>
</dbReference>
<gene>
    <name evidence="1" type="ORF">E3U43_015685</name>
</gene>
<accession>A0ACD3RPY8</accession>
<evidence type="ECO:0000313" key="1">
    <source>
        <dbReference type="EMBL" id="TMS21712.1"/>
    </source>
</evidence>
<protein>
    <submittedName>
        <fullName evidence="1">Uncharacterized protein</fullName>
    </submittedName>
</protein>
<reference evidence="1" key="1">
    <citation type="submission" date="2018-11" db="EMBL/GenBank/DDBJ databases">
        <title>The sequence and de novo assembly of Larimichthys crocea genome using PacBio and Hi-C technologies.</title>
        <authorList>
            <person name="Xu P."/>
            <person name="Chen B."/>
            <person name="Zhou Z."/>
            <person name="Ke Q."/>
            <person name="Wu Y."/>
            <person name="Bai H."/>
            <person name="Pu F."/>
        </authorList>
    </citation>
    <scope>NUCLEOTIDE SEQUENCE</scope>
    <source>
        <tissue evidence="1">Muscle</tissue>
    </source>
</reference>